<dbReference type="EMBL" id="JAWLVV010000042">
    <property type="protein sequence ID" value="MDV7294536.1"/>
    <property type="molecule type" value="Genomic_DNA"/>
</dbReference>
<organism evidence="1 2">
    <name type="scientific">Mycolicibacterium fortuitum</name>
    <name type="common">Mycobacterium fortuitum</name>
    <dbReference type="NCBI Taxonomy" id="1766"/>
    <lineage>
        <taxon>Bacteria</taxon>
        <taxon>Bacillati</taxon>
        <taxon>Actinomycetota</taxon>
        <taxon>Actinomycetes</taxon>
        <taxon>Mycobacteriales</taxon>
        <taxon>Mycobacteriaceae</taxon>
        <taxon>Mycolicibacterium</taxon>
    </lineage>
</organism>
<sequence length="153" mass="16967">MHQVLNPDDSELLDIADLPEYAGIGVDARIRELVGSAFTAKEVARGLSVSASSVHRRRRHRALWGINHARTWRFPAAQFVVADGRPVRQVPGLEVVLKELPADLHPLSIDGFLHTPQPDLLVRDKLVSPLDWLRAGRPTRSVLTCAAALDWYG</sequence>
<protein>
    <submittedName>
        <fullName evidence="1">Uncharacterized protein</fullName>
    </submittedName>
</protein>
<comment type="caution">
    <text evidence="1">The sequence shown here is derived from an EMBL/GenBank/DDBJ whole genome shotgun (WGS) entry which is preliminary data.</text>
</comment>
<dbReference type="Proteomes" id="UP001186041">
    <property type="component" value="Unassembled WGS sequence"/>
</dbReference>
<evidence type="ECO:0000313" key="2">
    <source>
        <dbReference type="Proteomes" id="UP001186041"/>
    </source>
</evidence>
<evidence type="ECO:0000313" key="1">
    <source>
        <dbReference type="EMBL" id="MDV7294536.1"/>
    </source>
</evidence>
<reference evidence="1" key="1">
    <citation type="submission" date="2023-10" db="EMBL/GenBank/DDBJ databases">
        <title>Mycolicibacterium fortuitum clinical isolates causing pulmonary infections in humans.</title>
        <authorList>
            <person name="Mejia-Ponce P.M."/>
            <person name="Zenteno-Cuevas R."/>
            <person name="Licona-Cassani C."/>
        </authorList>
    </citation>
    <scope>NUCLEOTIDE SEQUENCE</scope>
    <source>
        <strain evidence="1">M8</strain>
    </source>
</reference>
<dbReference type="AlphaFoldDB" id="A0AAE5AFM4"/>
<name>A0AAE5AFM4_MYCFO</name>
<proteinExistence type="predicted"/>
<dbReference type="RefSeq" id="WP_131809025.1">
    <property type="nucleotide sequence ID" value="NZ_JACKTK010000059.1"/>
</dbReference>
<accession>A0AAE5AFM4</accession>
<gene>
    <name evidence="1" type="ORF">R4485_30705</name>
</gene>